<organism evidence="2 3">
    <name type="scientific">Paracoccus sulfuroxidans</name>
    <dbReference type="NCBI Taxonomy" id="384678"/>
    <lineage>
        <taxon>Bacteria</taxon>
        <taxon>Pseudomonadati</taxon>
        <taxon>Pseudomonadota</taxon>
        <taxon>Alphaproteobacteria</taxon>
        <taxon>Rhodobacterales</taxon>
        <taxon>Paracoccaceae</taxon>
        <taxon>Paracoccus</taxon>
    </lineage>
</organism>
<comment type="caution">
    <text evidence="2">The sequence shown here is derived from an EMBL/GenBank/DDBJ whole genome shotgun (WGS) entry which is preliminary data.</text>
</comment>
<gene>
    <name evidence="2" type="ORF">IQ24_00508</name>
</gene>
<feature type="signal peptide" evidence="1">
    <location>
        <begin position="1"/>
        <end position="21"/>
    </location>
</feature>
<evidence type="ECO:0000313" key="2">
    <source>
        <dbReference type="EMBL" id="TWI36726.1"/>
    </source>
</evidence>
<dbReference type="EMBL" id="VLKU01000002">
    <property type="protein sequence ID" value="TWI36726.1"/>
    <property type="molecule type" value="Genomic_DNA"/>
</dbReference>
<evidence type="ECO:0008006" key="4">
    <source>
        <dbReference type="Google" id="ProtNLM"/>
    </source>
</evidence>
<dbReference type="AlphaFoldDB" id="A0A562NYB7"/>
<proteinExistence type="predicted"/>
<sequence length="140" mass="15793">MNRRSLIAAAVLLPFARPALAAPEVLKFRDLYSRGRTLTPRAEGLAGREVTMVGYMAPPLKPEIDFFVLTKLPMSTCPFCETEAQWPDDIVLALTDHPVRPVRYTDLIRATGTFETGFETDPDTGFVSFVRLRDTRYEKL</sequence>
<dbReference type="RefSeq" id="WP_199756465.1">
    <property type="nucleotide sequence ID" value="NZ_VLKU01000002.1"/>
</dbReference>
<reference evidence="2 3" key="1">
    <citation type="journal article" date="2015" name="Stand. Genomic Sci.">
        <title>Genomic Encyclopedia of Bacterial and Archaeal Type Strains, Phase III: the genomes of soil and plant-associated and newly described type strains.</title>
        <authorList>
            <person name="Whitman W.B."/>
            <person name="Woyke T."/>
            <person name="Klenk H.P."/>
            <person name="Zhou Y."/>
            <person name="Lilburn T.G."/>
            <person name="Beck B.J."/>
            <person name="De Vos P."/>
            <person name="Vandamme P."/>
            <person name="Eisen J.A."/>
            <person name="Garrity G."/>
            <person name="Hugenholtz P."/>
            <person name="Kyrpides N.C."/>
        </authorList>
    </citation>
    <scope>NUCLEOTIDE SEQUENCE [LARGE SCALE GENOMIC DNA]</scope>
    <source>
        <strain evidence="2 3">CGMCC 1.5364</strain>
    </source>
</reference>
<feature type="chain" id="PRO_5022177142" description="DUF3299 domain-containing protein" evidence="1">
    <location>
        <begin position="22"/>
        <end position="140"/>
    </location>
</feature>
<accession>A0A562NYB7</accession>
<protein>
    <recommendedName>
        <fullName evidence="4">DUF3299 domain-containing protein</fullName>
    </recommendedName>
</protein>
<evidence type="ECO:0000313" key="3">
    <source>
        <dbReference type="Proteomes" id="UP000316225"/>
    </source>
</evidence>
<dbReference type="Proteomes" id="UP000316225">
    <property type="component" value="Unassembled WGS sequence"/>
</dbReference>
<keyword evidence="3" id="KW-1185">Reference proteome</keyword>
<keyword evidence="1" id="KW-0732">Signal</keyword>
<name>A0A562NYB7_9RHOB</name>
<evidence type="ECO:0000256" key="1">
    <source>
        <dbReference type="SAM" id="SignalP"/>
    </source>
</evidence>